<accession>A0ACC1PT03</accession>
<dbReference type="EMBL" id="JAPDGR010000017">
    <property type="protein sequence ID" value="KAJ2998769.1"/>
    <property type="molecule type" value="Genomic_DNA"/>
</dbReference>
<reference evidence="1" key="1">
    <citation type="submission" date="2022-10" db="EMBL/GenBank/DDBJ databases">
        <title>Genome Sequence of Xylaria curta.</title>
        <authorList>
            <person name="Buettner E."/>
        </authorList>
    </citation>
    <scope>NUCLEOTIDE SEQUENCE</scope>
    <source>
        <strain evidence="1">Babe10</strain>
    </source>
</reference>
<evidence type="ECO:0000313" key="2">
    <source>
        <dbReference type="Proteomes" id="UP001143856"/>
    </source>
</evidence>
<evidence type="ECO:0000313" key="1">
    <source>
        <dbReference type="EMBL" id="KAJ2998769.1"/>
    </source>
</evidence>
<dbReference type="Proteomes" id="UP001143856">
    <property type="component" value="Unassembled WGS sequence"/>
</dbReference>
<comment type="caution">
    <text evidence="1">The sequence shown here is derived from an EMBL/GenBank/DDBJ whole genome shotgun (WGS) entry which is preliminary data.</text>
</comment>
<keyword evidence="2" id="KW-1185">Reference proteome</keyword>
<gene>
    <name evidence="1" type="ORF">NUW58_g218</name>
</gene>
<proteinExistence type="predicted"/>
<protein>
    <submittedName>
        <fullName evidence="1">Uncharacterized protein</fullName>
    </submittedName>
</protein>
<sequence length="151" mass="15312">MKYYQPIQFSVILAGAAFAIPSSSPPTKAITLSNGDTTVGAEVNALDTRDIFARADVDCKGSSLCSNSQSFKDSCARARGKIEDTTYTSGGAKSGVCDGHCGLFVQGSGCSTNGAGLANGYDLIRAGGCQACGSLHTGGGCLITMNYVTGC</sequence>
<organism evidence="1 2">
    <name type="scientific">Xylaria curta</name>
    <dbReference type="NCBI Taxonomy" id="42375"/>
    <lineage>
        <taxon>Eukaryota</taxon>
        <taxon>Fungi</taxon>
        <taxon>Dikarya</taxon>
        <taxon>Ascomycota</taxon>
        <taxon>Pezizomycotina</taxon>
        <taxon>Sordariomycetes</taxon>
        <taxon>Xylariomycetidae</taxon>
        <taxon>Xylariales</taxon>
        <taxon>Xylariaceae</taxon>
        <taxon>Xylaria</taxon>
    </lineage>
</organism>
<name>A0ACC1PT03_9PEZI</name>